<evidence type="ECO:0000313" key="3">
    <source>
        <dbReference type="EMBL" id="MFD0852651.1"/>
    </source>
</evidence>
<name>A0ABW3CDR6_9ACTN</name>
<evidence type="ECO:0000313" key="4">
    <source>
        <dbReference type="Proteomes" id="UP001597083"/>
    </source>
</evidence>
<feature type="region of interest" description="Disordered" evidence="1">
    <location>
        <begin position="163"/>
        <end position="205"/>
    </location>
</feature>
<dbReference type="EMBL" id="JBHTIR010001519">
    <property type="protein sequence ID" value="MFD0852651.1"/>
    <property type="molecule type" value="Genomic_DNA"/>
</dbReference>
<keyword evidence="4" id="KW-1185">Reference proteome</keyword>
<gene>
    <name evidence="3" type="ORF">ACFQ07_10470</name>
</gene>
<dbReference type="Proteomes" id="UP001597083">
    <property type="component" value="Unassembled WGS sequence"/>
</dbReference>
<accession>A0ABW3CDR6</accession>
<organism evidence="3 4">
    <name type="scientific">Actinomadura adrarensis</name>
    <dbReference type="NCBI Taxonomy" id="1819600"/>
    <lineage>
        <taxon>Bacteria</taxon>
        <taxon>Bacillati</taxon>
        <taxon>Actinomycetota</taxon>
        <taxon>Actinomycetes</taxon>
        <taxon>Streptosporangiales</taxon>
        <taxon>Thermomonosporaceae</taxon>
        <taxon>Actinomadura</taxon>
    </lineage>
</organism>
<evidence type="ECO:0000259" key="2">
    <source>
        <dbReference type="Pfam" id="PF25000"/>
    </source>
</evidence>
<evidence type="ECO:0000256" key="1">
    <source>
        <dbReference type="SAM" id="MobiDB-lite"/>
    </source>
</evidence>
<feature type="domain" description="DUF7779" evidence="2">
    <location>
        <begin position="56"/>
        <end position="143"/>
    </location>
</feature>
<sequence length="205" mass="22604">LPLAADQAAAYLVETEETVAEYLEKFQRASAAIAPTDTDFHYPHAAAVSCTLSQNALSAPALALLRVLASISPEPVSGEILVQPDLLDELPEEVREALSGTRPFRRAVRELARFSLVQFNLVRNETQIHRIVKAIVEDGMRQHGFGTPELYRRAVHMLLAGTDPRNPEQAANDTTYERTRPHLIPSGAVTSDHPPARDLVINQVR</sequence>
<dbReference type="Pfam" id="PF25000">
    <property type="entry name" value="DUF7779"/>
    <property type="match status" value="1"/>
</dbReference>
<protein>
    <recommendedName>
        <fullName evidence="2">DUF7779 domain-containing protein</fullName>
    </recommendedName>
</protein>
<comment type="caution">
    <text evidence="3">The sequence shown here is derived from an EMBL/GenBank/DDBJ whole genome shotgun (WGS) entry which is preliminary data.</text>
</comment>
<dbReference type="InterPro" id="IPR056681">
    <property type="entry name" value="DUF7779"/>
</dbReference>
<feature type="non-terminal residue" evidence="3">
    <location>
        <position position="1"/>
    </location>
</feature>
<reference evidence="4" key="1">
    <citation type="journal article" date="2019" name="Int. J. Syst. Evol. Microbiol.">
        <title>The Global Catalogue of Microorganisms (GCM) 10K type strain sequencing project: providing services to taxonomists for standard genome sequencing and annotation.</title>
        <authorList>
            <consortium name="The Broad Institute Genomics Platform"/>
            <consortium name="The Broad Institute Genome Sequencing Center for Infectious Disease"/>
            <person name="Wu L."/>
            <person name="Ma J."/>
        </authorList>
    </citation>
    <scope>NUCLEOTIDE SEQUENCE [LARGE SCALE GENOMIC DNA]</scope>
    <source>
        <strain evidence="4">JCM 31696</strain>
    </source>
</reference>
<feature type="non-terminal residue" evidence="3">
    <location>
        <position position="205"/>
    </location>
</feature>
<proteinExistence type="predicted"/>